<keyword evidence="2" id="KW-1185">Reference proteome</keyword>
<proteinExistence type="predicted"/>
<evidence type="ECO:0000313" key="2">
    <source>
        <dbReference type="Proteomes" id="UP001172386"/>
    </source>
</evidence>
<comment type="caution">
    <text evidence="1">The sequence shown here is derived from an EMBL/GenBank/DDBJ whole genome shotgun (WGS) entry which is preliminary data.</text>
</comment>
<name>A0ACC2ZZU3_9EURO</name>
<reference evidence="1" key="1">
    <citation type="submission" date="2022-10" db="EMBL/GenBank/DDBJ databases">
        <title>Culturing micro-colonial fungi from biological soil crusts in the Mojave desert and describing Neophaeococcomyces mojavensis, and introducing the new genera and species Taxawa tesnikishii.</title>
        <authorList>
            <person name="Kurbessoian T."/>
            <person name="Stajich J.E."/>
        </authorList>
    </citation>
    <scope>NUCLEOTIDE SEQUENCE</scope>
    <source>
        <strain evidence="1">JES_112</strain>
    </source>
</reference>
<protein>
    <submittedName>
        <fullName evidence="1">Uncharacterized protein</fullName>
    </submittedName>
</protein>
<evidence type="ECO:0000313" key="1">
    <source>
        <dbReference type="EMBL" id="KAJ9653325.1"/>
    </source>
</evidence>
<gene>
    <name evidence="1" type="ORF">H2198_007467</name>
</gene>
<sequence length="407" mass="45671">MEGDVAAILTRPTLPITSPDPNDPSNPSVHRYASRDLRTREAQAEIEKWDAWHACAGMSRTEAKRRYISTLIDTMKEYASGTAESRELVSELEFVWNQIKSQSGSDPDDEAGGSNGSGNGSKESPTRKLERAGIGSAGQMMESFESNRPSIGSLEASGLGLSRRTSSQSFMEEQQQQQQQQPRTRTRPRRTQSGLRVLSPISQRDTDSVIGPGDAGIEDQPFDEDDDDGEKLDTAPTSPLVHRDRGLARGMPLPSTAAHNLNPPSDATRSLLDWQQSLESHLHSLKTEIAALREQMSANHLLSSSTFSHTYYALSTRQRIVHRIKHYLRHYGTFLLKQLVTQLGVLVLVLFWGRLKGDLRIEEWVRDALHRFRRRFQSVLSSVGFWLLDLFGRDGKLAFVGRVFRVF</sequence>
<organism evidence="1 2">
    <name type="scientific">Neophaeococcomyces mojaviensis</name>
    <dbReference type="NCBI Taxonomy" id="3383035"/>
    <lineage>
        <taxon>Eukaryota</taxon>
        <taxon>Fungi</taxon>
        <taxon>Dikarya</taxon>
        <taxon>Ascomycota</taxon>
        <taxon>Pezizomycotina</taxon>
        <taxon>Eurotiomycetes</taxon>
        <taxon>Chaetothyriomycetidae</taxon>
        <taxon>Chaetothyriales</taxon>
        <taxon>Chaetothyriales incertae sedis</taxon>
        <taxon>Neophaeococcomyces</taxon>
    </lineage>
</organism>
<dbReference type="Proteomes" id="UP001172386">
    <property type="component" value="Unassembled WGS sequence"/>
</dbReference>
<dbReference type="EMBL" id="JAPDRQ010000158">
    <property type="protein sequence ID" value="KAJ9653325.1"/>
    <property type="molecule type" value="Genomic_DNA"/>
</dbReference>
<accession>A0ACC2ZZU3</accession>